<dbReference type="InterPro" id="IPR015995">
    <property type="entry name" value="MlrC_N"/>
</dbReference>
<gene>
    <name evidence="3" type="ORF">Dfulv_27845</name>
</gene>
<dbReference type="EMBL" id="CP073720">
    <property type="protein sequence ID" value="UWP78979.1"/>
    <property type="molecule type" value="Genomic_DNA"/>
</dbReference>
<feature type="domain" description="Microcystin LR degradation protein MlrC N-terminal" evidence="2">
    <location>
        <begin position="5"/>
        <end position="293"/>
    </location>
</feature>
<name>A0ABY5VPF2_9ACTN</name>
<dbReference type="RefSeq" id="WP_259856442.1">
    <property type="nucleotide sequence ID" value="NZ_BAAAST010000062.1"/>
</dbReference>
<reference evidence="3" key="1">
    <citation type="submission" date="2021-04" db="EMBL/GenBank/DDBJ databases">
        <authorList>
            <person name="Hartkoorn R.C."/>
            <person name="Beaudoing E."/>
            <person name="Hot D."/>
        </authorList>
    </citation>
    <scope>NUCLEOTIDE SEQUENCE</scope>
    <source>
        <strain evidence="3">NRRL B-16292</strain>
    </source>
</reference>
<accession>A0ABY5VPF2</accession>
<dbReference type="Pfam" id="PF07171">
    <property type="entry name" value="MlrC_C"/>
    <property type="match status" value="1"/>
</dbReference>
<sequence length="489" mass="50433">MTLPRVAVLGLWHETNTYGPNPADLAAFEAFELVSGDDVRRHHAGDRSVISGFLAATELDPVPVHSAGAWPSGPASAETLIALVDRLTGALAAAARPAPFDGVLLNLHGAMVAAGAPDVEALIVRHIRTIVGDVPVAAVLDLHANPSPAFVAACTVVLAYDTYPHVDMWERGREAAALLAEAVNGRALTTTVAKTPLLTCPLSQSTDAEPMRGLLARAKARAEAAGIARISLTPGFAYSDVDRAGISVLVVADAHLAADARRVANDTLADIESHAADFDTRRPDATTAVREALAASAAPQAARPVVLADVADNIGGGSPGDGTALLAELIAQDAPDAVVVIADAEVARRAAELGVGRTISAEIGAKADDRHGTPVALTAEIITVTDGTYTTTGTWMTGQSFSMGTTAVLRSRGLRVVVTERATPPFHREHLTSVGIDPATVPIIVAKGAVAWRSAFPDAARAIEVATPGVCPVDLSTLPRTTTPIRVVA</sequence>
<keyword evidence="4" id="KW-1185">Reference proteome</keyword>
<dbReference type="PIRSF" id="PIRSF012702">
    <property type="entry name" value="UCP012702"/>
    <property type="match status" value="1"/>
</dbReference>
<evidence type="ECO:0000259" key="1">
    <source>
        <dbReference type="Pfam" id="PF07171"/>
    </source>
</evidence>
<proteinExistence type="predicted"/>
<feature type="domain" description="Microcystin LR degradation protein MlrC C-terminal" evidence="1">
    <location>
        <begin position="307"/>
        <end position="479"/>
    </location>
</feature>
<evidence type="ECO:0000313" key="3">
    <source>
        <dbReference type="EMBL" id="UWP78979.1"/>
    </source>
</evidence>
<dbReference type="InterPro" id="IPR009197">
    <property type="entry name" value="MlrC"/>
</dbReference>
<dbReference type="Pfam" id="PF07364">
    <property type="entry name" value="DUF1485"/>
    <property type="match status" value="1"/>
</dbReference>
<dbReference type="Proteomes" id="UP001059617">
    <property type="component" value="Chromosome"/>
</dbReference>
<evidence type="ECO:0000313" key="4">
    <source>
        <dbReference type="Proteomes" id="UP001059617"/>
    </source>
</evidence>
<dbReference type="InterPro" id="IPR010799">
    <property type="entry name" value="MlrC_C"/>
</dbReference>
<reference evidence="3" key="2">
    <citation type="submission" date="2022-09" db="EMBL/GenBank/DDBJ databases">
        <title>Biosynthetic gene clusters of Dactylosporangioum fulvum.</title>
        <authorList>
            <person name="Caradec T."/>
        </authorList>
    </citation>
    <scope>NUCLEOTIDE SEQUENCE</scope>
    <source>
        <strain evidence="3">NRRL B-16292</strain>
    </source>
</reference>
<organism evidence="3 4">
    <name type="scientific">Dactylosporangium fulvum</name>
    <dbReference type="NCBI Taxonomy" id="53359"/>
    <lineage>
        <taxon>Bacteria</taxon>
        <taxon>Bacillati</taxon>
        <taxon>Actinomycetota</taxon>
        <taxon>Actinomycetes</taxon>
        <taxon>Micromonosporales</taxon>
        <taxon>Micromonosporaceae</taxon>
        <taxon>Dactylosporangium</taxon>
    </lineage>
</organism>
<protein>
    <submittedName>
        <fullName evidence="3">M81 family metallopeptidase</fullName>
    </submittedName>
</protein>
<evidence type="ECO:0000259" key="2">
    <source>
        <dbReference type="Pfam" id="PF07364"/>
    </source>
</evidence>